<sequence length="62" mass="7003">MCFGSCRVTCDNCKPKFVWCDQCGRKNLLVFKKCKQCGAPLTEEMKDAARADWAARAAERGR</sequence>
<proteinExistence type="predicted"/>
<name>A0ABS9WFP1_9ACTN</name>
<evidence type="ECO:0000313" key="1">
    <source>
        <dbReference type="EMBL" id="MCI2241668.1"/>
    </source>
</evidence>
<accession>A0ABS9WFP1</accession>
<evidence type="ECO:0008006" key="3">
    <source>
        <dbReference type="Google" id="ProtNLM"/>
    </source>
</evidence>
<dbReference type="Proteomes" id="UP001430755">
    <property type="component" value="Unassembled WGS sequence"/>
</dbReference>
<comment type="caution">
    <text evidence="1">The sequence shown here is derived from an EMBL/GenBank/DDBJ whole genome shotgun (WGS) entry which is preliminary data.</text>
</comment>
<keyword evidence="2" id="KW-1185">Reference proteome</keyword>
<reference evidence="1" key="1">
    <citation type="submission" date="2021-11" db="EMBL/GenBank/DDBJ databases">
        <title>A Novel Adlercreutzia Species, isolated from a Allomyrina dichotoma larva feces.</title>
        <authorList>
            <person name="Suh M.K."/>
        </authorList>
    </citation>
    <scope>NUCLEOTIDE SEQUENCE</scope>
    <source>
        <strain evidence="1">JBNU-10</strain>
    </source>
</reference>
<dbReference type="RefSeq" id="WP_242164041.1">
    <property type="nucleotide sequence ID" value="NZ_JAJMLW010000001.1"/>
</dbReference>
<evidence type="ECO:0000313" key="2">
    <source>
        <dbReference type="Proteomes" id="UP001430755"/>
    </source>
</evidence>
<protein>
    <recommendedName>
        <fullName evidence="3">Zinc ribbon domain-containing protein</fullName>
    </recommendedName>
</protein>
<dbReference type="EMBL" id="JAJMLW010000001">
    <property type="protein sequence ID" value="MCI2241668.1"/>
    <property type="molecule type" value="Genomic_DNA"/>
</dbReference>
<organism evidence="1 2">
    <name type="scientific">Adlercreutzia faecimuris</name>
    <dbReference type="NCBI Taxonomy" id="2897341"/>
    <lineage>
        <taxon>Bacteria</taxon>
        <taxon>Bacillati</taxon>
        <taxon>Actinomycetota</taxon>
        <taxon>Coriobacteriia</taxon>
        <taxon>Eggerthellales</taxon>
        <taxon>Eggerthellaceae</taxon>
        <taxon>Adlercreutzia</taxon>
    </lineage>
</organism>
<gene>
    <name evidence="1" type="ORF">LPT13_04765</name>
</gene>